<feature type="compositionally biased region" description="Low complexity" evidence="3">
    <location>
        <begin position="172"/>
        <end position="182"/>
    </location>
</feature>
<dbReference type="GO" id="GO:0000290">
    <property type="term" value="P:deadenylation-dependent decapping of nuclear-transcribed mRNA"/>
    <property type="evidence" value="ECO:0007669"/>
    <property type="project" value="InterPro"/>
</dbReference>
<feature type="compositionally biased region" description="Polar residues" evidence="3">
    <location>
        <begin position="234"/>
        <end position="243"/>
    </location>
</feature>
<comment type="subcellular location">
    <subcellularLocation>
        <location evidence="1">Cytoplasm</location>
        <location evidence="1">P-body</location>
    </subcellularLocation>
</comment>
<evidence type="ECO:0000313" key="4">
    <source>
        <dbReference type="EMBL" id="PON77192.1"/>
    </source>
</evidence>
<protein>
    <submittedName>
        <fullName evidence="4">Topoisomerase II-associated protein</fullName>
    </submittedName>
</protein>
<dbReference type="Proteomes" id="UP000237105">
    <property type="component" value="Unassembled WGS sequence"/>
</dbReference>
<keyword evidence="4" id="KW-0413">Isomerase</keyword>
<feature type="region of interest" description="Disordered" evidence="3">
    <location>
        <begin position="1"/>
        <end position="24"/>
    </location>
</feature>
<dbReference type="InterPro" id="IPR039900">
    <property type="entry name" value="Pat1-like"/>
</dbReference>
<dbReference type="EMBL" id="JXTB01000014">
    <property type="protein sequence ID" value="PON77192.1"/>
    <property type="molecule type" value="Genomic_DNA"/>
</dbReference>
<comment type="caution">
    <text evidence="4">The sequence shown here is derived from an EMBL/GenBank/DDBJ whole genome shotgun (WGS) entry which is preliminary data.</text>
</comment>
<dbReference type="PANTHER" id="PTHR21551">
    <property type="entry name" value="TOPOISOMERASE II-ASSOCIATED PROTEIN PAT1"/>
    <property type="match status" value="1"/>
</dbReference>
<evidence type="ECO:0000256" key="3">
    <source>
        <dbReference type="SAM" id="MobiDB-lite"/>
    </source>
</evidence>
<dbReference type="GO" id="GO:0000932">
    <property type="term" value="C:P-body"/>
    <property type="evidence" value="ECO:0007669"/>
    <property type="project" value="UniProtKB-SubCell"/>
</dbReference>
<keyword evidence="5" id="KW-1185">Reference proteome</keyword>
<evidence type="ECO:0000256" key="1">
    <source>
        <dbReference type="ARBA" id="ARBA00004201"/>
    </source>
</evidence>
<evidence type="ECO:0000313" key="5">
    <source>
        <dbReference type="Proteomes" id="UP000237105"/>
    </source>
</evidence>
<dbReference type="AlphaFoldDB" id="A0A2P5DV81"/>
<feature type="region of interest" description="Disordered" evidence="3">
    <location>
        <begin position="805"/>
        <end position="824"/>
    </location>
</feature>
<dbReference type="STRING" id="3476.A0A2P5DV81"/>
<keyword evidence="2" id="KW-0963">Cytoplasm</keyword>
<sequence length="824" mass="90508">MEAFESGSSIQQAPNHQDLNQFGNDSTGAVFDASQYAFFGKDVLEEIELGGLEDEEEDLPASAAGFDEEEFLYDKEEGAVLRSLSDIDDLSSTFSKVVTGSRNTGVVGDIVSRESSSAAEWAQEDFPNWIDHQMLDSDSIPESKRWSSQPFSSAARLTESKPLYRTSSYPEQQQQQQQQQQQHPHPHFSSEPIPVPKSSFTSYPPPGGRSQQASPNHHSGHPNMAYIAGGPQGGLSSPNLPPFSNTQLQLAGLAHGSHFGGSLPQLTPGLSVNSRLPNQWVNQAGIFPGDHPGLLNSILQQQLSHQNGIVPPQLMTQQQQQQQRMQSSFNHMPGMQSQLFNLHLPQSPPLMSKFDAMLGPGDLRDQRPKLAQKGRPLRFPQLGSDMSSQRSDVGWPQFRSKYMTADEIEGILRMQLAATHSNDPYVDDYYHQASLAKKSAGAKLRHHFCPNHLRELPPRARPNNEPHAFLQVDALGRIPFSSIRRPRPLLEVDSPNSLGPGGTEQKDSEKPLEQEPMLAARVAIEDGLCLLLDVDDIDRFLQFNQLPDSGTQLRHRRQVLLEGLAASLQLVDPLGKNGHTVGPVPKDDLVFLRLVSLPKGRKLLASYLQLLFRGGELMRIVCMAIFRHLRFLFGGLLSDPGAAKTTDNLAKVVSTCIHDMDLGALSACLAAVVCSSEQPPLRPLGSSAGDGASLVLKSVLDRATELLTDPHAASNYNMTNRSLWQASFDEFFGLLTKYCVNKYESIMQSLLIQGPSNMAAIGTDAARSISREMPVELLRASLPHTDEHQRQLLLDFTRRSMAVAASNSHSGGNDGRMNSESVLS</sequence>
<dbReference type="GO" id="GO:0016853">
    <property type="term" value="F:isomerase activity"/>
    <property type="evidence" value="ECO:0007669"/>
    <property type="project" value="UniProtKB-KW"/>
</dbReference>
<dbReference type="PANTHER" id="PTHR21551:SF0">
    <property type="entry name" value="PROTEIN ASSOCIATED WITH TOPO II RELATED-1, ISOFORM A"/>
    <property type="match status" value="1"/>
</dbReference>
<gene>
    <name evidence="4" type="ORF">PanWU01x14_028110</name>
</gene>
<feature type="region of interest" description="Disordered" evidence="3">
    <location>
        <begin position="164"/>
        <end position="243"/>
    </location>
</feature>
<feature type="region of interest" description="Disordered" evidence="3">
    <location>
        <begin position="489"/>
        <end position="512"/>
    </location>
</feature>
<evidence type="ECO:0000256" key="2">
    <source>
        <dbReference type="ARBA" id="ARBA00022490"/>
    </source>
</evidence>
<accession>A0A2P5DV81</accession>
<organism evidence="4 5">
    <name type="scientific">Parasponia andersonii</name>
    <name type="common">Sponia andersonii</name>
    <dbReference type="NCBI Taxonomy" id="3476"/>
    <lineage>
        <taxon>Eukaryota</taxon>
        <taxon>Viridiplantae</taxon>
        <taxon>Streptophyta</taxon>
        <taxon>Embryophyta</taxon>
        <taxon>Tracheophyta</taxon>
        <taxon>Spermatophyta</taxon>
        <taxon>Magnoliopsida</taxon>
        <taxon>eudicotyledons</taxon>
        <taxon>Gunneridae</taxon>
        <taxon>Pentapetalae</taxon>
        <taxon>rosids</taxon>
        <taxon>fabids</taxon>
        <taxon>Rosales</taxon>
        <taxon>Cannabaceae</taxon>
        <taxon>Parasponia</taxon>
    </lineage>
</organism>
<dbReference type="OrthoDB" id="74835at2759"/>
<dbReference type="GO" id="GO:0003723">
    <property type="term" value="F:RNA binding"/>
    <property type="evidence" value="ECO:0007669"/>
    <property type="project" value="TreeGrafter"/>
</dbReference>
<reference evidence="5" key="1">
    <citation type="submission" date="2016-06" db="EMBL/GenBank/DDBJ databases">
        <title>Parallel loss of symbiosis genes in relatives of nitrogen-fixing non-legume Parasponia.</title>
        <authorList>
            <person name="Van Velzen R."/>
            <person name="Holmer R."/>
            <person name="Bu F."/>
            <person name="Rutten L."/>
            <person name="Van Zeijl A."/>
            <person name="Liu W."/>
            <person name="Santuari L."/>
            <person name="Cao Q."/>
            <person name="Sharma T."/>
            <person name="Shen D."/>
            <person name="Roswanjaya Y."/>
            <person name="Wardhani T."/>
            <person name="Kalhor M.S."/>
            <person name="Jansen J."/>
            <person name="Van den Hoogen J."/>
            <person name="Gungor B."/>
            <person name="Hartog M."/>
            <person name="Hontelez J."/>
            <person name="Verver J."/>
            <person name="Yang W.-C."/>
            <person name="Schijlen E."/>
            <person name="Repin R."/>
            <person name="Schilthuizen M."/>
            <person name="Schranz E."/>
            <person name="Heidstra R."/>
            <person name="Miyata K."/>
            <person name="Fedorova E."/>
            <person name="Kohlen W."/>
            <person name="Bisseling T."/>
            <person name="Smit S."/>
            <person name="Geurts R."/>
        </authorList>
    </citation>
    <scope>NUCLEOTIDE SEQUENCE [LARGE SCALE GENOMIC DNA]</scope>
    <source>
        <strain evidence="5">cv. WU1-14</strain>
    </source>
</reference>
<name>A0A2P5DV81_PARAD</name>
<proteinExistence type="predicted"/>
<dbReference type="GO" id="GO:0033962">
    <property type="term" value="P:P-body assembly"/>
    <property type="evidence" value="ECO:0007669"/>
    <property type="project" value="TreeGrafter"/>
</dbReference>